<evidence type="ECO:0000256" key="1">
    <source>
        <dbReference type="SAM" id="Phobius"/>
    </source>
</evidence>
<keyword evidence="1" id="KW-0812">Transmembrane</keyword>
<evidence type="ECO:0000313" key="2">
    <source>
        <dbReference type="EMBL" id="RUS72001.1"/>
    </source>
</evidence>
<dbReference type="AlphaFoldDB" id="A0A433SRW5"/>
<keyword evidence="3" id="KW-1185">Reference proteome</keyword>
<comment type="caution">
    <text evidence="2">The sequence shown here is derived from an EMBL/GenBank/DDBJ whole genome shotgun (WGS) entry which is preliminary data.</text>
</comment>
<dbReference type="EMBL" id="RQTK01001131">
    <property type="protein sequence ID" value="RUS72001.1"/>
    <property type="molecule type" value="Genomic_DNA"/>
</dbReference>
<proteinExistence type="predicted"/>
<evidence type="ECO:0000313" key="3">
    <source>
        <dbReference type="Proteomes" id="UP000271974"/>
    </source>
</evidence>
<sequence>MIDKPGKNTISYRSNIQQSPVLAQRLLDIDVKTNQRLVLQYLHAGNFSEEHLAAELHGSLETCLKFSFLTLESVSPNYCLIKENRTRLHSNLSPVYCTYRPSSTPIIFSADICTCTTNIGSDSTDCEPSKRFNTLGTFPERSSSSRFVHLESPSQPEAISSHFLLDEQNAHNWRKRITSEQNILPQIQENRNTRTDHKTTNHKDPTWTVRESYTQNDCHFLSTILFSLLTASLFSVFKPKIYRCLQSARTRCELTTREIRPQQKSCLPLLLFCISLMFGLTSVTAQGLVGTISLCTNEGQSVTVPGI</sequence>
<reference evidence="2 3" key="1">
    <citation type="submission" date="2019-01" db="EMBL/GenBank/DDBJ databases">
        <title>A draft genome assembly of the solar-powered sea slug Elysia chlorotica.</title>
        <authorList>
            <person name="Cai H."/>
            <person name="Li Q."/>
            <person name="Fang X."/>
            <person name="Li J."/>
            <person name="Curtis N.E."/>
            <person name="Altenburger A."/>
            <person name="Shibata T."/>
            <person name="Feng M."/>
            <person name="Maeda T."/>
            <person name="Schwartz J.A."/>
            <person name="Shigenobu S."/>
            <person name="Lundholm N."/>
            <person name="Nishiyama T."/>
            <person name="Yang H."/>
            <person name="Hasebe M."/>
            <person name="Li S."/>
            <person name="Pierce S.K."/>
            <person name="Wang J."/>
        </authorList>
    </citation>
    <scope>NUCLEOTIDE SEQUENCE [LARGE SCALE GENOMIC DNA]</scope>
    <source>
        <strain evidence="2">EC2010</strain>
        <tissue evidence="2">Whole organism of an adult</tissue>
    </source>
</reference>
<accession>A0A433SRW5</accession>
<dbReference type="Proteomes" id="UP000271974">
    <property type="component" value="Unassembled WGS sequence"/>
</dbReference>
<name>A0A433SRW5_ELYCH</name>
<feature type="transmembrane region" description="Helical" evidence="1">
    <location>
        <begin position="267"/>
        <end position="289"/>
    </location>
</feature>
<organism evidence="2 3">
    <name type="scientific">Elysia chlorotica</name>
    <name type="common">Eastern emerald elysia</name>
    <name type="synonym">Sea slug</name>
    <dbReference type="NCBI Taxonomy" id="188477"/>
    <lineage>
        <taxon>Eukaryota</taxon>
        <taxon>Metazoa</taxon>
        <taxon>Spiralia</taxon>
        <taxon>Lophotrochozoa</taxon>
        <taxon>Mollusca</taxon>
        <taxon>Gastropoda</taxon>
        <taxon>Heterobranchia</taxon>
        <taxon>Euthyneura</taxon>
        <taxon>Panpulmonata</taxon>
        <taxon>Sacoglossa</taxon>
        <taxon>Placobranchoidea</taxon>
        <taxon>Plakobranchidae</taxon>
        <taxon>Elysia</taxon>
    </lineage>
</organism>
<feature type="transmembrane region" description="Helical" evidence="1">
    <location>
        <begin position="219"/>
        <end position="237"/>
    </location>
</feature>
<keyword evidence="1" id="KW-1133">Transmembrane helix</keyword>
<protein>
    <submittedName>
        <fullName evidence="2">Uncharacterized protein</fullName>
    </submittedName>
</protein>
<gene>
    <name evidence="2" type="ORF">EGW08_020236</name>
</gene>
<feature type="non-terminal residue" evidence="2">
    <location>
        <position position="307"/>
    </location>
</feature>
<keyword evidence="1" id="KW-0472">Membrane</keyword>